<dbReference type="PANTHER" id="PTHR18947:SF28">
    <property type="entry name" value="GIRDIN, ISOFORM A"/>
    <property type="match status" value="1"/>
</dbReference>
<keyword evidence="4" id="KW-1185">Reference proteome</keyword>
<dbReference type="SUPFAM" id="SSF116907">
    <property type="entry name" value="Hook domain"/>
    <property type="match status" value="1"/>
</dbReference>
<dbReference type="InterPro" id="IPR036872">
    <property type="entry name" value="CH_dom_sf"/>
</dbReference>
<accession>A0A8T9BKC5</accession>
<dbReference type="GO" id="GO:0051959">
    <property type="term" value="F:dynein light intermediate chain binding"/>
    <property type="evidence" value="ECO:0007669"/>
    <property type="project" value="TreeGrafter"/>
</dbReference>
<feature type="coiled-coil region" evidence="1">
    <location>
        <begin position="196"/>
        <end position="404"/>
    </location>
</feature>
<proteinExistence type="predicted"/>
<dbReference type="Gene3D" id="1.10.418.10">
    <property type="entry name" value="Calponin-like domain"/>
    <property type="match status" value="1"/>
</dbReference>
<dbReference type="OrthoDB" id="49395at2759"/>
<protein>
    <submittedName>
        <fullName evidence="3">Protein Hook-like</fullName>
    </submittedName>
</protein>
<gene>
    <name evidence="3" type="primary">HOOK3</name>
    <name evidence="3" type="ORF">LARI1_G001011</name>
</gene>
<sequence length="891" mass="101541">MPHTQPTATEAALLNWINTFPLDSEVESLVDLTDGRVLSLMLEDLDPAYAVELEQPTPSSKWLAKKRSLETVYKSLLRYVRVQCPDLDPMTLENPADFNSIAEHDDAEQTIKVVTYERKPQLGATDICIQLLTIFLLAAVHGTNKAKYINTIQNRLDLTSQNEIASVIQKMQPNDKNTDAKAVDETLPHKIHQDIELALEEEHAKLSAAYSDLKKKHADYITRFRRLEESHAELQEHSSEIESRLRVLQDSDDGDKVAHIKDLMTRLQEANDLIANQEQQVETDRVTKERQEKELGNLRPSAQRLIQIEDQLNELKVENTTLTRKANKVDHYQKKLENLQNIERENAHLREQIETLELNMREFDKVNEDKSKMEQTIREFKSLISNLELENVTLIQNKNRLDEEVRFRDDQIQKLHERQQHDEKFIKDLQEQFNTDVAGPSPPSPTTGHAKLTLEQELEQSDDAAPNYALEISRLRAENQVLKSSTGGVTNANLRTDIEEGERIRKRLQENYQGLLEKHTIAQQQLNAALSSSPDPKSVTLIDDILKIGPYKLLTDDVHRDEAFRNLQRLYRENTAELASTKSKLGETQSRLQSQERELLDAKADLEAVDQDEIDALETLKETNEAITTSLQNDLLVLQNAHKNITIDFDQQKTHLLNTLLVKDQLIKDLADARADDGSNSQLDGKEKAEVSHGTDSKPEQSFSKHGKILQKMLRPFRPQHSRPESLSATPKTDAATQRSRPESFSAARKSNGRTHLDPELALELAALGTGPPVELPTLSPRKARASSTVLKHKIQQLELTLSLQIQKQELVIQDLQRRLKIAEESSPDAQKAANETMIKNLTRENALIASAWYDLSSRLQSNHVVLQRRQDAPKSWLNKQRQMVNSTPRR</sequence>
<dbReference type="PANTHER" id="PTHR18947">
    <property type="entry name" value="HOOK PROTEINS"/>
    <property type="match status" value="1"/>
</dbReference>
<feature type="compositionally biased region" description="Polar residues" evidence="2">
    <location>
        <begin position="725"/>
        <end position="739"/>
    </location>
</feature>
<dbReference type="EMBL" id="QGMF01000056">
    <property type="protein sequence ID" value="TVY20438.1"/>
    <property type="molecule type" value="Genomic_DNA"/>
</dbReference>
<comment type="caution">
    <text evidence="3">The sequence shown here is derived from an EMBL/GenBank/DDBJ whole genome shotgun (WGS) entry which is preliminary data.</text>
</comment>
<feature type="compositionally biased region" description="Polar residues" evidence="2">
    <location>
        <begin position="878"/>
        <end position="891"/>
    </location>
</feature>
<dbReference type="GO" id="GO:0008017">
    <property type="term" value="F:microtubule binding"/>
    <property type="evidence" value="ECO:0007669"/>
    <property type="project" value="TreeGrafter"/>
</dbReference>
<dbReference type="GO" id="GO:0031122">
    <property type="term" value="P:cytoplasmic microtubule organization"/>
    <property type="evidence" value="ECO:0007669"/>
    <property type="project" value="TreeGrafter"/>
</dbReference>
<feature type="coiled-coil region" evidence="1">
    <location>
        <begin position="578"/>
        <end position="612"/>
    </location>
</feature>
<feature type="coiled-coil region" evidence="1">
    <location>
        <begin position="491"/>
        <end position="525"/>
    </location>
</feature>
<dbReference type="GO" id="GO:0005815">
    <property type="term" value="C:microtubule organizing center"/>
    <property type="evidence" value="ECO:0007669"/>
    <property type="project" value="TreeGrafter"/>
</dbReference>
<reference evidence="3 4" key="1">
    <citation type="submission" date="2018-05" db="EMBL/GenBank/DDBJ databases">
        <title>Whole genome sequencing for identification of molecular markers to develop diagnostic detection tools for the regulated plant pathogen Lachnellula willkommii.</title>
        <authorList>
            <person name="Giroux E."/>
            <person name="Bilodeau G."/>
        </authorList>
    </citation>
    <scope>NUCLEOTIDE SEQUENCE [LARGE SCALE GENOMIC DNA]</scope>
    <source>
        <strain evidence="3 4">CBS 203.66</strain>
    </source>
</reference>
<keyword evidence="1" id="KW-0175">Coiled coil</keyword>
<dbReference type="Proteomes" id="UP000469559">
    <property type="component" value="Unassembled WGS sequence"/>
</dbReference>
<evidence type="ECO:0000256" key="1">
    <source>
        <dbReference type="SAM" id="Coils"/>
    </source>
</evidence>
<dbReference type="CDD" id="cd22211">
    <property type="entry name" value="HkD_SF"/>
    <property type="match status" value="1"/>
</dbReference>
<organism evidence="3 4">
    <name type="scientific">Lachnellula arida</name>
    <dbReference type="NCBI Taxonomy" id="1316785"/>
    <lineage>
        <taxon>Eukaryota</taxon>
        <taxon>Fungi</taxon>
        <taxon>Dikarya</taxon>
        <taxon>Ascomycota</taxon>
        <taxon>Pezizomycotina</taxon>
        <taxon>Leotiomycetes</taxon>
        <taxon>Helotiales</taxon>
        <taxon>Lachnaceae</taxon>
        <taxon>Lachnellula</taxon>
    </lineage>
</organism>
<feature type="region of interest" description="Disordered" evidence="2">
    <location>
        <begin position="871"/>
        <end position="891"/>
    </location>
</feature>
<evidence type="ECO:0000256" key="2">
    <source>
        <dbReference type="SAM" id="MobiDB-lite"/>
    </source>
</evidence>
<evidence type="ECO:0000313" key="3">
    <source>
        <dbReference type="EMBL" id="TVY20438.1"/>
    </source>
</evidence>
<evidence type="ECO:0000313" key="4">
    <source>
        <dbReference type="Proteomes" id="UP000469559"/>
    </source>
</evidence>
<dbReference type="GO" id="GO:0030705">
    <property type="term" value="P:cytoskeleton-dependent intracellular transport"/>
    <property type="evidence" value="ECO:0007669"/>
    <property type="project" value="TreeGrafter"/>
</dbReference>
<feature type="coiled-coil region" evidence="1">
    <location>
        <begin position="806"/>
        <end position="833"/>
    </location>
</feature>
<feature type="compositionally biased region" description="Basic and acidic residues" evidence="2">
    <location>
        <begin position="684"/>
        <end position="699"/>
    </location>
</feature>
<dbReference type="AlphaFoldDB" id="A0A8T9BKC5"/>
<feature type="region of interest" description="Disordered" evidence="2">
    <location>
        <begin position="675"/>
        <end position="756"/>
    </location>
</feature>
<dbReference type="GO" id="GO:0005737">
    <property type="term" value="C:cytoplasm"/>
    <property type="evidence" value="ECO:0007669"/>
    <property type="project" value="TreeGrafter"/>
</dbReference>
<name>A0A8T9BKC5_9HELO</name>